<dbReference type="OrthoDB" id="2474573at2"/>
<dbReference type="AlphaFoldDB" id="A0A3M8DI44"/>
<protein>
    <submittedName>
        <fullName evidence="1">Uncharacterized protein</fullName>
    </submittedName>
</protein>
<organism evidence="1 2">
    <name type="scientific">Brevibacillus fluminis</name>
    <dbReference type="NCBI Taxonomy" id="511487"/>
    <lineage>
        <taxon>Bacteria</taxon>
        <taxon>Bacillati</taxon>
        <taxon>Bacillota</taxon>
        <taxon>Bacilli</taxon>
        <taxon>Bacillales</taxon>
        <taxon>Paenibacillaceae</taxon>
        <taxon>Brevibacillus</taxon>
    </lineage>
</organism>
<dbReference type="EMBL" id="RHHQ01000010">
    <property type="protein sequence ID" value="RNB87772.1"/>
    <property type="molecule type" value="Genomic_DNA"/>
</dbReference>
<keyword evidence="2" id="KW-1185">Reference proteome</keyword>
<accession>A0A3M8DI44</accession>
<sequence length="115" mass="12782">MILKSKTLRSVAQPLSSIDKLLRQQGFRPAAGEHPPMYDVVIYDSATNCSYFLRIPTNILHDHPHTGEVIVKFGTPSLESKALTTIPDEIRQAAEHKLAEVADYLASTQPRAREA</sequence>
<dbReference type="InterPro" id="IPR036491">
    <property type="entry name" value="YugN-like_sf"/>
</dbReference>
<dbReference type="Gene3D" id="3.30.310.100">
    <property type="entry name" value="YugN-like"/>
    <property type="match status" value="1"/>
</dbReference>
<name>A0A3M8DI44_9BACL</name>
<evidence type="ECO:0000313" key="1">
    <source>
        <dbReference type="EMBL" id="RNB87772.1"/>
    </source>
</evidence>
<dbReference type="RefSeq" id="WP_122918377.1">
    <property type="nucleotide sequence ID" value="NZ_RHHQ01000010.1"/>
</dbReference>
<proteinExistence type="predicted"/>
<comment type="caution">
    <text evidence="1">The sequence shown here is derived from an EMBL/GenBank/DDBJ whole genome shotgun (WGS) entry which is preliminary data.</text>
</comment>
<gene>
    <name evidence="1" type="ORF">EDM56_13125</name>
</gene>
<dbReference type="Proteomes" id="UP000271031">
    <property type="component" value="Unassembled WGS sequence"/>
</dbReference>
<dbReference type="SUPFAM" id="SSF160755">
    <property type="entry name" value="YugN-like"/>
    <property type="match status" value="1"/>
</dbReference>
<evidence type="ECO:0000313" key="2">
    <source>
        <dbReference type="Proteomes" id="UP000271031"/>
    </source>
</evidence>
<reference evidence="1 2" key="1">
    <citation type="submission" date="2018-10" db="EMBL/GenBank/DDBJ databases">
        <title>Phylogenomics of Brevibacillus.</title>
        <authorList>
            <person name="Dunlap C."/>
        </authorList>
    </citation>
    <scope>NUCLEOTIDE SEQUENCE [LARGE SCALE GENOMIC DNA]</scope>
    <source>
        <strain evidence="1 2">JCM 15716</strain>
    </source>
</reference>